<dbReference type="PROSITE" id="PS01124">
    <property type="entry name" value="HTH_ARAC_FAMILY_2"/>
    <property type="match status" value="1"/>
</dbReference>
<dbReference type="GO" id="GO:0003700">
    <property type="term" value="F:DNA-binding transcription factor activity"/>
    <property type="evidence" value="ECO:0007669"/>
    <property type="project" value="InterPro"/>
</dbReference>
<evidence type="ECO:0000256" key="1">
    <source>
        <dbReference type="ARBA" id="ARBA00023015"/>
    </source>
</evidence>
<reference evidence="5 6" key="1">
    <citation type="journal article" date="2014" name="Int. J. Syst. Evol. Microbiol.">
        <title>Complete genome sequence of Corynebacterium casei LMG S-19264T (=DSM 44701T), isolated from a smear-ripened cheese.</title>
        <authorList>
            <consortium name="US DOE Joint Genome Institute (JGI-PGF)"/>
            <person name="Walter F."/>
            <person name="Albersmeier A."/>
            <person name="Kalinowski J."/>
            <person name="Ruckert C."/>
        </authorList>
    </citation>
    <scope>NUCLEOTIDE SEQUENCE [LARGE SCALE GENOMIC DNA]</scope>
    <source>
        <strain evidence="5 6">CGMCC 1.15286</strain>
    </source>
</reference>
<keyword evidence="6" id="KW-1185">Reference proteome</keyword>
<dbReference type="SUPFAM" id="SSF51215">
    <property type="entry name" value="Regulatory protein AraC"/>
    <property type="match status" value="1"/>
</dbReference>
<keyword evidence="1" id="KW-0805">Transcription regulation</keyword>
<evidence type="ECO:0000313" key="6">
    <source>
        <dbReference type="Proteomes" id="UP000600247"/>
    </source>
</evidence>
<proteinExistence type="predicted"/>
<dbReference type="InterPro" id="IPR018060">
    <property type="entry name" value="HTH_AraC"/>
</dbReference>
<dbReference type="SMART" id="SM00342">
    <property type="entry name" value="HTH_ARAC"/>
    <property type="match status" value="1"/>
</dbReference>
<name>A0A917M596_9BACL</name>
<dbReference type="InterPro" id="IPR014710">
    <property type="entry name" value="RmlC-like_jellyroll"/>
</dbReference>
<dbReference type="Pfam" id="PF12833">
    <property type="entry name" value="HTH_18"/>
    <property type="match status" value="1"/>
</dbReference>
<keyword evidence="3" id="KW-0804">Transcription</keyword>
<feature type="domain" description="HTH araC/xylS-type" evidence="4">
    <location>
        <begin position="186"/>
        <end position="284"/>
    </location>
</feature>
<dbReference type="AlphaFoldDB" id="A0A917M596"/>
<dbReference type="EMBL" id="BMHY01000008">
    <property type="protein sequence ID" value="GGG78260.1"/>
    <property type="molecule type" value="Genomic_DNA"/>
</dbReference>
<dbReference type="SUPFAM" id="SSF46689">
    <property type="entry name" value="Homeodomain-like"/>
    <property type="match status" value="2"/>
</dbReference>
<organism evidence="5 6">
    <name type="scientific">Paenibacillus radicis</name>
    <name type="common">ex Gao et al. 2016</name>
    <dbReference type="NCBI Taxonomy" id="1737354"/>
    <lineage>
        <taxon>Bacteria</taxon>
        <taxon>Bacillati</taxon>
        <taxon>Bacillota</taxon>
        <taxon>Bacilli</taxon>
        <taxon>Bacillales</taxon>
        <taxon>Paenibacillaceae</taxon>
        <taxon>Paenibacillus</taxon>
    </lineage>
</organism>
<dbReference type="PRINTS" id="PR00032">
    <property type="entry name" value="HTHARAC"/>
</dbReference>
<dbReference type="RefSeq" id="WP_188890866.1">
    <property type="nucleotide sequence ID" value="NZ_BMHY01000008.1"/>
</dbReference>
<protein>
    <submittedName>
        <fullName evidence="5">AraC family transcriptional regulator</fullName>
    </submittedName>
</protein>
<comment type="caution">
    <text evidence="5">The sequence shown here is derived from an EMBL/GenBank/DDBJ whole genome shotgun (WGS) entry which is preliminary data.</text>
</comment>
<dbReference type="Gene3D" id="1.10.10.60">
    <property type="entry name" value="Homeodomain-like"/>
    <property type="match status" value="2"/>
</dbReference>
<evidence type="ECO:0000256" key="3">
    <source>
        <dbReference type="ARBA" id="ARBA00023163"/>
    </source>
</evidence>
<dbReference type="Gene3D" id="2.60.120.10">
    <property type="entry name" value="Jelly Rolls"/>
    <property type="match status" value="1"/>
</dbReference>
<dbReference type="GO" id="GO:0043565">
    <property type="term" value="F:sequence-specific DNA binding"/>
    <property type="evidence" value="ECO:0007669"/>
    <property type="project" value="InterPro"/>
</dbReference>
<gene>
    <name evidence="5" type="ORF">GCM10010918_38940</name>
</gene>
<dbReference type="InterPro" id="IPR018062">
    <property type="entry name" value="HTH_AraC-typ_CS"/>
</dbReference>
<dbReference type="InterPro" id="IPR037923">
    <property type="entry name" value="HTH-like"/>
</dbReference>
<evidence type="ECO:0000313" key="5">
    <source>
        <dbReference type="EMBL" id="GGG78260.1"/>
    </source>
</evidence>
<dbReference type="PANTHER" id="PTHR43280:SF28">
    <property type="entry name" value="HTH-TYPE TRANSCRIPTIONAL ACTIVATOR RHAS"/>
    <property type="match status" value="1"/>
</dbReference>
<dbReference type="PANTHER" id="PTHR43280">
    <property type="entry name" value="ARAC-FAMILY TRANSCRIPTIONAL REGULATOR"/>
    <property type="match status" value="1"/>
</dbReference>
<dbReference type="PROSITE" id="PS00041">
    <property type="entry name" value="HTH_ARAC_FAMILY_1"/>
    <property type="match status" value="1"/>
</dbReference>
<keyword evidence="2" id="KW-0238">DNA-binding</keyword>
<accession>A0A917M596</accession>
<dbReference type="InterPro" id="IPR003313">
    <property type="entry name" value="AraC-bd"/>
</dbReference>
<dbReference type="InterPro" id="IPR009057">
    <property type="entry name" value="Homeodomain-like_sf"/>
</dbReference>
<dbReference type="Pfam" id="PF02311">
    <property type="entry name" value="AraC_binding"/>
    <property type="match status" value="1"/>
</dbReference>
<dbReference type="Proteomes" id="UP000600247">
    <property type="component" value="Unassembled WGS sequence"/>
</dbReference>
<evidence type="ECO:0000259" key="4">
    <source>
        <dbReference type="PROSITE" id="PS01124"/>
    </source>
</evidence>
<dbReference type="InterPro" id="IPR020449">
    <property type="entry name" value="Tscrpt_reg_AraC-type_HTH"/>
</dbReference>
<evidence type="ECO:0000256" key="2">
    <source>
        <dbReference type="ARBA" id="ARBA00023125"/>
    </source>
</evidence>
<sequence length="286" mass="32712">MKGHPTVIRDHIKLPSSFPILISQTEGVSPPFQRLHWHTALEINYIVKGSGHYLINGNRCDFQQGDIVLINSNDLHRGFENEGLVMLIVMFDPAYLALEQRYDTELLTPFREMGSRFENVLDRSHPMLGRIGSVLLEMEGEYKAKEPHYEVVVRAQMLRFLAFVNRYFAKADGMGASQSRGMEIIRQTLRRVEDYIGHPWTLKELAETAHLSPSRFSALFVQTVGTSPMDYLIQLRLSHAVTLLETTDAKIIEIAAECGFRNLSNFNRLFKQHIGKLPSELRLTLN</sequence>